<reference evidence="2" key="1">
    <citation type="journal article" date="2019" name="Int. J. Syst. Evol. Microbiol.">
        <title>The Global Catalogue of Microorganisms (GCM) 10K type strain sequencing project: providing services to taxonomists for standard genome sequencing and annotation.</title>
        <authorList>
            <consortium name="The Broad Institute Genomics Platform"/>
            <consortium name="The Broad Institute Genome Sequencing Center for Infectious Disease"/>
            <person name="Wu L."/>
            <person name="Ma J."/>
        </authorList>
    </citation>
    <scope>NUCLEOTIDE SEQUENCE [LARGE SCALE GENOMIC DNA]</scope>
    <source>
        <strain evidence="2">KCTC 32255</strain>
    </source>
</reference>
<gene>
    <name evidence="1" type="ORF">ACFQGD_07520</name>
</gene>
<evidence type="ECO:0000313" key="2">
    <source>
        <dbReference type="Proteomes" id="UP001596337"/>
    </source>
</evidence>
<proteinExistence type="predicted"/>
<dbReference type="EMBL" id="JBHSXX010000001">
    <property type="protein sequence ID" value="MFC6866992.1"/>
    <property type="molecule type" value="Genomic_DNA"/>
</dbReference>
<organism evidence="1 2">
    <name type="scientific">Haloechinothrix salitolerans</name>
    <dbReference type="NCBI Taxonomy" id="926830"/>
    <lineage>
        <taxon>Bacteria</taxon>
        <taxon>Bacillati</taxon>
        <taxon>Actinomycetota</taxon>
        <taxon>Actinomycetes</taxon>
        <taxon>Pseudonocardiales</taxon>
        <taxon>Pseudonocardiaceae</taxon>
        <taxon>Haloechinothrix</taxon>
    </lineage>
</organism>
<comment type="caution">
    <text evidence="1">The sequence shown here is derived from an EMBL/GenBank/DDBJ whole genome shotgun (WGS) entry which is preliminary data.</text>
</comment>
<dbReference type="RefSeq" id="WP_345401282.1">
    <property type="nucleotide sequence ID" value="NZ_BAABLA010000105.1"/>
</dbReference>
<name>A0ABW2BX32_9PSEU</name>
<keyword evidence="2" id="KW-1185">Reference proteome</keyword>
<sequence length="409" mass="45473">MEFANFCSGAAEGRHGWDPGDMGHHSRLHIGRAQMFWSRDSYDSVLAALFTEADRHHDGEEYGYRSTAALTRDRLQLQGFTATHARRQIDAAVGEWRQKVGPDDPGPRNSDDLLDTYREILDVPKDDFDRPSWFAYLEIQEPSDVYLDLDARAMLRVILDMVPNSTEIFLDLSELTGCCVELDPTEPIAERGRTDQRAKLAADAPLIVLTEGTTDSELLSLALEVTHPHLVGMVNFLDFGSQNRPEGGVGALRNTVRAFVAAGVANRFVALADNDAAAYEGLGELKSSRVLPATCRVLHYPDLELLEDYPTLGPYSAETVNANVNGRAGSLEMYLGVDVLTLDGSLAPVQWRSFKPKVRRYHGSLLDPDKKRVQETFRRKVQDARSKGPDGMDWTGIRAIMKAIIHAFD</sequence>
<accession>A0ABW2BX32</accession>
<dbReference type="Proteomes" id="UP001596337">
    <property type="component" value="Unassembled WGS sequence"/>
</dbReference>
<evidence type="ECO:0000313" key="1">
    <source>
        <dbReference type="EMBL" id="MFC6866992.1"/>
    </source>
</evidence>
<protein>
    <submittedName>
        <fullName evidence="1">HEPN/Toprim-associated domain-containing protein</fullName>
    </submittedName>
</protein>